<dbReference type="Ensembl" id="ENSSMAT00000082060.1">
    <property type="protein sequence ID" value="ENSSMAP00000067144.1"/>
    <property type="gene ID" value="ENSSMAG00000026772.1"/>
</dbReference>
<dbReference type="AlphaFoldDB" id="A0A8D3E5T5"/>
<sequence length="76" mass="8472">MNLLALVLYVKPIFHPRTPHDKSERTPRTFLARVGTRGVIHSASTKQCTLIFRRNNTPPPALFSSTLLKGNAISCL</sequence>
<name>A0A8D3E5T5_SCOMX</name>
<organism evidence="1 2">
    <name type="scientific">Scophthalmus maximus</name>
    <name type="common">Turbot</name>
    <name type="synonym">Psetta maxima</name>
    <dbReference type="NCBI Taxonomy" id="52904"/>
    <lineage>
        <taxon>Eukaryota</taxon>
        <taxon>Metazoa</taxon>
        <taxon>Chordata</taxon>
        <taxon>Craniata</taxon>
        <taxon>Vertebrata</taxon>
        <taxon>Euteleostomi</taxon>
        <taxon>Actinopterygii</taxon>
        <taxon>Neopterygii</taxon>
        <taxon>Teleostei</taxon>
        <taxon>Neoteleostei</taxon>
        <taxon>Acanthomorphata</taxon>
        <taxon>Carangaria</taxon>
        <taxon>Pleuronectiformes</taxon>
        <taxon>Pleuronectoidei</taxon>
        <taxon>Scophthalmidae</taxon>
        <taxon>Scophthalmus</taxon>
    </lineage>
</organism>
<evidence type="ECO:0000313" key="2">
    <source>
        <dbReference type="Proteomes" id="UP000694558"/>
    </source>
</evidence>
<reference evidence="1" key="1">
    <citation type="submission" date="2023-05" db="EMBL/GenBank/DDBJ databases">
        <title>High-quality long-read genome of Scophthalmus maximus.</title>
        <authorList>
            <person name="Lien S."/>
            <person name="Martinez P."/>
        </authorList>
    </citation>
    <scope>NUCLEOTIDE SEQUENCE [LARGE SCALE GENOMIC DNA]</scope>
</reference>
<accession>A0A8D3E5T5</accession>
<proteinExistence type="predicted"/>
<dbReference type="Proteomes" id="UP000694558">
    <property type="component" value="Chromosome 4"/>
</dbReference>
<reference evidence="1" key="2">
    <citation type="submission" date="2025-08" db="UniProtKB">
        <authorList>
            <consortium name="Ensembl"/>
        </authorList>
    </citation>
    <scope>IDENTIFICATION</scope>
</reference>
<evidence type="ECO:0000313" key="1">
    <source>
        <dbReference type="Ensembl" id="ENSSMAP00000067144.1"/>
    </source>
</evidence>
<protein>
    <submittedName>
        <fullName evidence="1">Uncharacterized protein</fullName>
    </submittedName>
</protein>